<evidence type="ECO:0000313" key="2">
    <source>
        <dbReference type="Proteomes" id="UP000002350"/>
    </source>
</evidence>
<sequence>MDAAVGFGFKDETAERIGTYLQRPTEVAACEPAASNKHQ</sequence>
<dbReference type="AlphaFoldDB" id="D4ZC80"/>
<dbReference type="KEGG" id="svo:SVI_3654"/>
<organism evidence="1 2">
    <name type="scientific">Shewanella violacea (strain JCM 10179 / CIP 106290 / LMG 19151 / DSS12)</name>
    <dbReference type="NCBI Taxonomy" id="637905"/>
    <lineage>
        <taxon>Bacteria</taxon>
        <taxon>Pseudomonadati</taxon>
        <taxon>Pseudomonadota</taxon>
        <taxon>Gammaproteobacteria</taxon>
        <taxon>Alteromonadales</taxon>
        <taxon>Shewanellaceae</taxon>
        <taxon>Shewanella</taxon>
    </lineage>
</organism>
<dbReference type="Proteomes" id="UP000002350">
    <property type="component" value="Chromosome"/>
</dbReference>
<proteinExistence type="predicted"/>
<reference evidence="2" key="1">
    <citation type="journal article" date="2010" name="Mol. Biosyst.">
        <title>Complete genome sequence and comparative analysis of Shewanella violacea, a psychrophilic and piezophilic bacterium from deep sea floor sediments.</title>
        <authorList>
            <person name="Aono E."/>
            <person name="Baba T."/>
            <person name="Ara T."/>
            <person name="Nishi T."/>
            <person name="Nakamichi T."/>
            <person name="Inamoto E."/>
            <person name="Toyonaga H."/>
            <person name="Hasegawa M."/>
            <person name="Takai Y."/>
            <person name="Okumura Y."/>
            <person name="Baba M."/>
            <person name="Tomita M."/>
            <person name="Kato C."/>
            <person name="Oshima T."/>
            <person name="Nakasone K."/>
            <person name="Mori H."/>
        </authorList>
    </citation>
    <scope>NUCLEOTIDE SEQUENCE [LARGE SCALE GENOMIC DNA]</scope>
    <source>
        <strain evidence="2">JCM 10179 / CIP 106290 / LMG 19151 / DSS12</strain>
    </source>
</reference>
<dbReference type="EMBL" id="AP011177">
    <property type="protein sequence ID" value="BAJ03625.1"/>
    <property type="molecule type" value="Genomic_DNA"/>
</dbReference>
<evidence type="ECO:0000313" key="1">
    <source>
        <dbReference type="EMBL" id="BAJ03625.1"/>
    </source>
</evidence>
<protein>
    <submittedName>
        <fullName evidence="1">Uncharacterized protein</fullName>
    </submittedName>
</protein>
<dbReference type="HOGENOM" id="CLU_3316912_0_0_6"/>
<keyword evidence="2" id="KW-1185">Reference proteome</keyword>
<gene>
    <name evidence="1" type="ordered locus">SVI_3654</name>
</gene>
<accession>D4ZC80</accession>
<name>D4ZC80_SHEVD</name>